<dbReference type="Proteomes" id="UP000182344">
    <property type="component" value="Unassembled WGS sequence"/>
</dbReference>
<comment type="function">
    <text evidence="2">Antitoxin component of a type II toxin-antitoxin (TA) system.</text>
</comment>
<reference evidence="3 4" key="1">
    <citation type="journal article" date="2016" name="Environ. Microbiol.">
        <title>Genomic resolution of a cold subsurface aquifer community provides metabolic insights for novel microbes adapted to high CO concentrations.</title>
        <authorList>
            <person name="Probst A.J."/>
            <person name="Castelle C.J."/>
            <person name="Singh A."/>
            <person name="Brown C.T."/>
            <person name="Anantharaman K."/>
            <person name="Sharon I."/>
            <person name="Hug L.A."/>
            <person name="Burstein D."/>
            <person name="Emerson J.B."/>
            <person name="Thomas B.C."/>
            <person name="Banfield J.F."/>
        </authorList>
    </citation>
    <scope>NUCLEOTIDE SEQUENCE [LARGE SCALE GENOMIC DNA]</scope>
    <source>
        <strain evidence="3">CG2_30_35_20</strain>
    </source>
</reference>
<organism evidence="3 4">
    <name type="scientific">Candidatus Shapirobacteria bacterium CG2_30_35_20</name>
    <dbReference type="NCBI Taxonomy" id="1805376"/>
    <lineage>
        <taxon>Bacteria</taxon>
        <taxon>Candidatus Shapironibacteriota</taxon>
    </lineage>
</organism>
<dbReference type="EMBL" id="MNZO01000037">
    <property type="protein sequence ID" value="OIP86886.1"/>
    <property type="molecule type" value="Genomic_DNA"/>
</dbReference>
<proteinExistence type="inferred from homology"/>
<dbReference type="Gene3D" id="3.40.1620.10">
    <property type="entry name" value="YefM-like domain"/>
    <property type="match status" value="1"/>
</dbReference>
<evidence type="ECO:0000256" key="2">
    <source>
        <dbReference type="RuleBase" id="RU362080"/>
    </source>
</evidence>
<dbReference type="InterPro" id="IPR006442">
    <property type="entry name" value="Antitoxin_Phd/YefM"/>
</dbReference>
<accession>A0A1J5I3C6</accession>
<dbReference type="NCBIfam" id="TIGR01552">
    <property type="entry name" value="phd_fam"/>
    <property type="match status" value="1"/>
</dbReference>
<dbReference type="AlphaFoldDB" id="A0A1J5I3C6"/>
<dbReference type="Pfam" id="PF02604">
    <property type="entry name" value="PhdYeFM_antitox"/>
    <property type="match status" value="1"/>
</dbReference>
<gene>
    <name evidence="3" type="ORF">AUK05_02600</name>
</gene>
<name>A0A1J5I3C6_9BACT</name>
<comment type="caution">
    <text evidence="3">The sequence shown here is derived from an EMBL/GenBank/DDBJ whole genome shotgun (WGS) entry which is preliminary data.</text>
</comment>
<protein>
    <recommendedName>
        <fullName evidence="2">Antitoxin</fullName>
    </recommendedName>
</protein>
<evidence type="ECO:0000313" key="3">
    <source>
        <dbReference type="EMBL" id="OIP86886.1"/>
    </source>
</evidence>
<evidence type="ECO:0000256" key="1">
    <source>
        <dbReference type="ARBA" id="ARBA00009981"/>
    </source>
</evidence>
<dbReference type="SUPFAM" id="SSF143120">
    <property type="entry name" value="YefM-like"/>
    <property type="match status" value="1"/>
</dbReference>
<dbReference type="STRING" id="1805376.AUK05_02600"/>
<sequence>MMSTVTATYAKNNLGELMDNVIASKNKILIKRAGRPAVYITPILDKFEINYTNEEFDEIEKGMKEFRKSFKFSF</sequence>
<dbReference type="InterPro" id="IPR036165">
    <property type="entry name" value="YefM-like_sf"/>
</dbReference>
<comment type="similarity">
    <text evidence="1 2">Belongs to the phD/YefM antitoxin family.</text>
</comment>
<evidence type="ECO:0000313" key="4">
    <source>
        <dbReference type="Proteomes" id="UP000182344"/>
    </source>
</evidence>